<feature type="domain" description="Carrier" evidence="7">
    <location>
        <begin position="1234"/>
        <end position="1309"/>
    </location>
</feature>
<dbReference type="InterPro" id="IPR009081">
    <property type="entry name" value="PP-bd_ACP"/>
</dbReference>
<dbReference type="EMBL" id="JBIRYL010000001">
    <property type="protein sequence ID" value="MFI2230092.1"/>
    <property type="molecule type" value="Genomic_DNA"/>
</dbReference>
<dbReference type="InterPro" id="IPR020845">
    <property type="entry name" value="AMP-binding_CS"/>
</dbReference>
<keyword evidence="3" id="KW-0597">Phosphoprotein</keyword>
<feature type="region of interest" description="Disordered" evidence="6">
    <location>
        <begin position="1"/>
        <end position="27"/>
    </location>
</feature>
<evidence type="ECO:0000313" key="8">
    <source>
        <dbReference type="EMBL" id="MFI2230092.1"/>
    </source>
</evidence>
<keyword evidence="9" id="KW-1185">Reference proteome</keyword>
<dbReference type="InterPro" id="IPR006162">
    <property type="entry name" value="Ppantetheine_attach_site"/>
</dbReference>
<evidence type="ECO:0000256" key="6">
    <source>
        <dbReference type="SAM" id="MobiDB-lite"/>
    </source>
</evidence>
<feature type="domain" description="Carrier" evidence="7">
    <location>
        <begin position="3841"/>
        <end position="3915"/>
    </location>
</feature>
<dbReference type="CDD" id="cd19540">
    <property type="entry name" value="LCL_NRPS-like"/>
    <property type="match status" value="1"/>
</dbReference>
<dbReference type="NCBIfam" id="TIGR01733">
    <property type="entry name" value="AA-adenyl-dom"/>
    <property type="match status" value="4"/>
</dbReference>
<feature type="compositionally biased region" description="Polar residues" evidence="6">
    <location>
        <begin position="15"/>
        <end position="25"/>
    </location>
</feature>
<dbReference type="InterPro" id="IPR001031">
    <property type="entry name" value="Thioesterase"/>
</dbReference>
<feature type="domain" description="Carrier" evidence="7">
    <location>
        <begin position="5377"/>
        <end position="5452"/>
    </location>
</feature>
<dbReference type="SMART" id="SM00823">
    <property type="entry name" value="PKS_PP"/>
    <property type="match status" value="4"/>
</dbReference>
<dbReference type="Gene3D" id="3.30.559.30">
    <property type="entry name" value="Nonribosomal peptide synthetase, condensation domain"/>
    <property type="match status" value="7"/>
</dbReference>
<reference evidence="8 9" key="1">
    <citation type="submission" date="2024-10" db="EMBL/GenBank/DDBJ databases">
        <title>The Natural Products Discovery Center: Release of the First 8490 Sequenced Strains for Exploring Actinobacteria Biosynthetic Diversity.</title>
        <authorList>
            <person name="Kalkreuter E."/>
            <person name="Kautsar S.A."/>
            <person name="Yang D."/>
            <person name="Bader C.D."/>
            <person name="Teijaro C.N."/>
            <person name="Fluegel L."/>
            <person name="Davis C.M."/>
            <person name="Simpson J.R."/>
            <person name="Lauterbach L."/>
            <person name="Steele A.D."/>
            <person name="Gui C."/>
            <person name="Meng S."/>
            <person name="Li G."/>
            <person name="Viehrig K."/>
            <person name="Ye F."/>
            <person name="Su P."/>
            <person name="Kiefer A.F."/>
            <person name="Nichols A."/>
            <person name="Cepeda A.J."/>
            <person name="Yan W."/>
            <person name="Fan B."/>
            <person name="Jiang Y."/>
            <person name="Adhikari A."/>
            <person name="Zheng C.-J."/>
            <person name="Schuster L."/>
            <person name="Cowan T.M."/>
            <person name="Smanski M.J."/>
            <person name="Chevrette M.G."/>
            <person name="De Carvalho L.P.S."/>
            <person name="Shen B."/>
        </authorList>
    </citation>
    <scope>NUCLEOTIDE SEQUENCE [LARGE SCALE GENOMIC DNA]</scope>
    <source>
        <strain evidence="8 9">NPDC019377</strain>
    </source>
</reference>
<dbReference type="InterPro" id="IPR023213">
    <property type="entry name" value="CAT-like_dom_sf"/>
</dbReference>
<dbReference type="Proteomes" id="UP001611494">
    <property type="component" value="Unassembled WGS sequence"/>
</dbReference>
<dbReference type="Gene3D" id="3.30.300.30">
    <property type="match status" value="4"/>
</dbReference>
<dbReference type="PANTHER" id="PTHR45527">
    <property type="entry name" value="NONRIBOSOMAL PEPTIDE SYNTHETASE"/>
    <property type="match status" value="1"/>
</dbReference>
<dbReference type="InterPro" id="IPR036736">
    <property type="entry name" value="ACP-like_sf"/>
</dbReference>
<organism evidence="8 9">
    <name type="scientific">Nocardia testacea</name>
    <dbReference type="NCBI Taxonomy" id="248551"/>
    <lineage>
        <taxon>Bacteria</taxon>
        <taxon>Bacillati</taxon>
        <taxon>Actinomycetota</taxon>
        <taxon>Actinomycetes</taxon>
        <taxon>Mycobacteriales</taxon>
        <taxon>Nocardiaceae</taxon>
        <taxon>Nocardia</taxon>
    </lineage>
</organism>
<comment type="caution">
    <text evidence="8">The sequence shown here is derived from an EMBL/GenBank/DDBJ whole genome shotgun (WGS) entry which is preliminary data.</text>
</comment>
<dbReference type="Pfam" id="PF00501">
    <property type="entry name" value="AMP-binding"/>
    <property type="match status" value="4"/>
</dbReference>
<dbReference type="SUPFAM" id="SSF47336">
    <property type="entry name" value="ACP-like"/>
    <property type="match status" value="4"/>
</dbReference>
<dbReference type="Gene3D" id="2.30.38.10">
    <property type="entry name" value="Luciferase, Domain 3"/>
    <property type="match status" value="4"/>
</dbReference>
<evidence type="ECO:0000256" key="5">
    <source>
        <dbReference type="ARBA" id="ARBA00023194"/>
    </source>
</evidence>
<dbReference type="CDD" id="cd05930">
    <property type="entry name" value="A_NRPS"/>
    <property type="match status" value="2"/>
</dbReference>
<sequence>MDRSEPYFEPGSGENGPSRSGTTVGNPVPLSAGQRGLWLAQQLRPDIPISEAQYIELHGDLDIELLRRSSIRAGHEFQSGYLRLVESDGEPHQLYDPYLESVGPVIDFRGEPDPMEAGLQWMRREYTTPLDMVRDRLVAGALLQIGERHYLWYNRIHHVALDGYGAMTMVNRVAALYTAAVRGGTAEHGDPLEPSRAADLRTLYEADRSYRESKRFTDDRAYWLTRLAGVGEGSSLATGYAPACAESVAVLGELDPATVAQIHRSATALAASPAAVVIAAFGCYLARMTGRDDVVVDIPVSGRTTAVVRRSGGVFVNVAPFPIDLGAGETVATLVRRVQSDLIGALRHQRCGLYDIRAAAGADGQRQYAGPMVNVMFFPQQIRLGPVTGEFHILSSGPVEDLLVDLYQTGDPPRTILHFLANPDLYTRDELAAHRTGFTRLLEAFAAAAPDTGLGQVHPDSARAGDRIRRRRETLTFWREMLADLPEELPLPFDRPRPAVASGRRGSRRFGLGADLAGTLDELAAERGTSLFTVVHAAMAVLLARLSGSGDIAVGAPVGRHGAGGTTPELADAVVLRTETDLGESFTGFLDRVARVDSAAFGHSGIPFARLVEELGPPRSPARHPLFQTMVACGAPPQAEPDPTDPGAAVTGLPDPARLDLRVTVSDDEAGSTVTVDYSADLFDADTVDSLIHRWIRILESVAAEPGAAVGSIGVLDPTERAGLLTRSGPPAGAPRTFAELLAAAAARDPGAPAIRCGDTRIDYRELDERSDRLARTLIERGAGPEGVVAVAMPRSPDSVLALWAVVKSGAAFLPIDPSYPAARIAHMVTDSGAALGLTIAAVRAELPDTVEWLLPGDPGPPGGARPITDHDRTTVLRPTHPAYLIYTSGSTGTPKGVTVTHSGLAALAAEQRERYAVTGAARTLHLASPSFDASVWELLLAVGSGATMVIAEPGTYGGAELADLIRRHGVTHAVATPAALASVDPAGLDSLRVVVAAGDACPPELVRRWAVGGREFFDAYGPTEVTIMANHSAPLTPGEPVTIGGPVRGATEWVLDRRLEPVPVGVAGELYIAGALLARGYHHRPGATAARFVACPWKPGQRMYRTGDMVRWTAEETIQYLGRSDFQVEIRGVRVELGEIDAALAACESVGFAVTVGHHTGSGTAALASYVVPAPGHSIDIPLLTEHLRGLLPSYMVPPSITVLEHIPLTPAGKLDRKALPDPVVTTTMPFRPPGTPVERTVARVFAEVLGHDTVGLDDSFFALGGDSLTATRVAARLGTALGAEVPVRLLFEAPRVSELAARVEGQLRTGRQRPPLVAGPRPDLVPLAPAQQRMWFFNQYDIASGAYNMPIAVRLRGELDLGALRAAMTDVLGRHESLRTRYPEQKGTLTQVVEPVDAVDRELSPVPVGPDRLVSAITEFVHEGFDVSTRVPVRTRLFRVAGGAETEYVLAVVVHHIAADGFSMAPLARDVTIAYAARARGAAPDWPPLPVQYADYALWQRTALGDPDDPDSLSARQIRYWKETLADLPEELGLPFDRPRPAVRSNRGSSHRFGLGSDLVGKLRAFARDRSSSLFMVIHGALAALLARSSGSGDIAIGTPVAGRGAAVLDDVIGMFVNTVVLRTEVDPGESFDAFLDRVERIDLAAFGNADVPFEQLVDELAPQRSQSRHPLFQVLLAFQNLARPDLELPGLHVSVLDLPEDVSRFDLQLMLADDERGGLAATVTYSTELFDAGTIESLVRRWIRILEAVAADPAVPVGAIEVLEPAERADLLTRSGAPAGAPRTLAELLAAGAARNPTATALVSGDARIDYRELGERAGRLARTLVERGAGPDDIVAVAMPRSADFVLAVCAVAASGAAFLPIDPSYPAARIIHMTTDSGAALGLTTTAVRDRLPDTIEWLTPDATGSSERAGDGEPISDADRVRPLRADHLAYVMYTSGSTGLPKAVAVAHRGLAACASEHHEGLHIGPGARVLCLASPSFDVSVLELLSALAAGAMMVVAPGDVNGGDALAELLDRERVGHVFITPSALSTIDPARWPLPHLRTLTVGGEGYGTELVQRWSHGHEMFDEYGPTEGTVTATRSAPLVPGEPVTIGGPIRGVTVWILDQRLQPVPAGVTGELYVAGALLARGYHRRPGMTAGHFVACPWIPGRRMYRTGDMARWTANGTIQYLGRSDFQVKIRGLRIELGEIDAVLGAHDSVGFAATVGHRTGAGAMALAAYVVPAPGRSIDIAQLVDHLGSRLPSYMIPPSITVLEHIPLTPAGKLDRRALPEPARADSTPFRAPRTPLEHTIAGAFTEVLGVDTVGLDDSFFALGGDSIMSIMLVNRARSAGVLFSAREVFDHRTVAGLAAVAVRDDDAAHASGSVELPGGGVGPIPLTPIMHWFTEHARGTGRLTQAVLLGLPAGVSRQRLAETVQAVLDRHDMLRSRLRRDGVGNWIWETLPVGAIRSDDIIHRVATDATPGGPEFRGVIAAESVAAANRLDPAAGIVVQAAWFDPVDTTVPGRLLIVVHHSAIDGVSWRVLVPDLAIAWARAESGTPPDLPPVGTSVRGWAHGLVQAAHRPERIAELGLWQARTAGPDPMIGSRPLDPAVDVADTVRTVEVELPAEVTAALATEVPAAFHGTVADGLLTALALATTKWRRERIPADTDGRYAQPVIGLEGHGREEDIVPGADLTRTVGWFTTSFPVRLDLSNIDIDDAYAGGPALGAAVKAVKEQLRAVPDHGIGYGLLRYLNEDTAPVLRALPAPQIGFNHLGRIVTGPRGQAQAWQPVDDGGDFAGAELARALNPDMPVTAALEVTSRIVDDGVRPRLRAIWSYPAGVLDAAEVGRVAQLWSDALTTLAAYARRPGTGGRTPSDLNLVRLGQAEIERLEAEYPALRDIWPLTPLQEGLLFHALAAEESADAYVVQLVVELRGRVDPARLRRAGQLLLDRHANLRAAFVTDTGPVQVVDSGVAAPWSEVDLSGLADDARAREWERLTAADRATRFDPARPPLLRWMLVTTGPDSYRLVLTQHHLLLDGWSTPLLLRELLVLYATDGDIAALPPVRPYRDFLAWLGAQDRAAALDAWAHVFDGADEPTLLAPVDPGRGYTGSRDVTGESTEEQTARLTGLAQARGVTLNTVLQGAWAIVLGLLTSRHDVTFGSTVSGRPPQIPGVESMIGLFVNTLPVRVRLDPAESPAQLLVRIQAEQAALLDHHHVGLTDIEHAAGPGAVFDTMTVFESYPVDRGGVTAETDIAGLRLVDVTGTDAAHYPLGVVAHIDTRLHLRIKYLPELFEHDAPAAILRRILRVLDLFVTEPDRPLGRLDLLFPAECRELLSISGDPAAPEQVLPDLLTVGRDPEAIAVVCGEHRWTYRELDAQSNRLARWLIARGAGPETGVAVGLPRSAESVLAIWAVAKSGAAFVPVDPAFPADRIDHMLTDSGVTVGITSARWRDRLPGQVCWLVLDEPATAAEVAATAAEPVTDAERLLPVRADQVAYVIYTSGSTGVPKGVVVSHRGLANLVAEQQSRFGIGPATRVLHAASPSFDAAILEQLCAFASGGQLVIAPPAAYGGAELSRILRRERVTHAALTPTVLGTIDPAGLECLETVALGGEVPPPELVSRWAPGRTLVNTYGPAEATVETDATEPLAANAAVTIGGPIRGVGQVVLDTWLRPVPVGVVGELYLAGPGLARGYRNRTGTTAARFVADPFAGPGQRMYRTGDLVRWSRQPDGTPALEYVGRADSQVKVRGFRIELGEVESVLRTCPGVADAAAAVHRDPTAGDRLIGYLVPEPGAAVDPAATLAHAGERLAAHMVPAHAMVLDALPLTATGKLDRAALPAPDFAAARTISRTPVTGAEKTLARLFAEVLGVDEVGADDSFFALGGDSIMAIQLVTRARAAGLVFSAGAVFDHRTVAALARNAVRDSGSAAPARPAELPGGGVGPVPLTPIMCWMFERGSFDRFCQWVELALPAGIDAAGIAATLQAVLDHHDMLRARLHPDQAHPSGWALRVEPAAVSAAALLRHVPVDSVPGSSAFTARAEAEADAAAGRLDPAAGVVLQLVWLDPGDRPGRLLVVAHHLVVDGVSWQILVPDLAAAWAQVRTGHRPRLAPVGTSMRRWANALQTAAGDHSELDRWRATLGTGDPPLGPRPIDPAVDVQATVATEQSTLSAAVTHDVLTTLPRAFHGNVDDALVTGLALALARWRRRRDAAAADTLLTLESHGRHDTVLPGADLTRTVGWFTTTYPVRIDLSDIDIDDAFAAGAAAGAAVKSVKEQLRQVPRHGTGFGLLRYLDSDTGRVLRALPTPQVSFNYLGRFDTLPAATEAAEWMPAGPRAAGGAQNPDAPVAALLGINAATTDTPGGPALTAAWEYPTGILDAGEVGELMELWRDAMTALATHAARPGSGGLTPSDLDLLDLDQATIDRLEARQPGLDDIWPLTPLQAGLLFHAQLAAGDLDAYVVQLCLELGGSIDADRLRRAVRDLLGRHPNLRTAFDRDSAGEPVQVVHRHVDVPFTRIGLPGREEEAVELERIMAADRRAGFDPADPPLLRLTLIDLAPQRYRLLVSMHHILVDGWSTPLLIRELLQLYLGDGDPALLPPPVRPYRDYLAWLRAQDRHAAEEAWARALDGATEPTLLAPADRGRRQTAAGREVRRQLSEDRTAALVEVAQQQEITLNTIVQAAWAIVLASATGREDVVFGSTVSGRPPQLEGIESMVGLFVDTVPVRVRLEREDTLARLLRRIRVEQTALLDHQHLGLARIQNVAGPGAIFDTVTVFESYPIDRTGLAEAADIAGLRVLGVHGRDAAHYPLGLIVEHGTRLRLGFEYLPDLFTPDRIEALADRVLRVLDDIADHVDLPLTRLRLLSSAEHEALVPVRGRAGTAPTVLPRVLTAAMTPDTAAVIEDGAHLTYRELDERSNRWARILLDAGIGPESFVALVLPRSADALTAVWAVAKTGGAFVQLDPADPDDRIARILADSGAALGLAPADIRHRLPDTIEWLIPDSPSFAAAAETAAPDAITDSARPTPLRPEHPAYLVYTSGSTGTPKGVVVTHTGIANLAAEARERFGLTPAARVLAAASPGFDVSILEWLGAAAAGATVVLAPARVVAGAELAATIEAGHITHAALTPTVLASLDPGAFGTPVTLVLGGETCPPELAARWAADHTVINTYGATETTVMSCAAAPLRTVPDGPLAIGGPVRGFTAVVLDHGLRPVPPGVVGELYLAGPGLARGYHRRPATTAARFVPDPYGPPGTRMYRTGDLVAWNADRSLRYVGRSDRQLEIAGNRVEPGEVEAALRGGADIDQAAVTVHDRGEGPGRLVGYVVPSPGTTPDLPALTAHLATRLPTHMIPAAVVTLDRLPLTATGKLDYRALPVPDRPSPVYRPPSTPLEATVCDAFAAILELERAGADDNFFDLGGNSLDAARAAARLGETTGTDVPLQWMFTDPTPRTLARRIELRRRGDDEPASDDALAVLLPLRATGHDAPLFCVHPAIGLAWGFSGLVQYLDADRPVHGLQSPALTEPDTRFATLDDLAARYVREMKAVQPHGPYHLLGYSLGGTIAHAIAVRLRRDGESVATLAMMDTRVVTADSVRAPTPTITAMLAEVGAADPDAAELTMAAAAELLHRQGGLATLLTAEHLTRLHRDYDRLVDLTWQHRPGLFDGDLIYFGAAPEGPDDDAAPARAWADHITGRITEHRIPIRHEQMTAPHALRAIGLVLTQHFRSTRTSSPPAPDSSKDTDHDH</sequence>
<dbReference type="CDD" id="cd19543">
    <property type="entry name" value="DCL_NRPS"/>
    <property type="match status" value="2"/>
</dbReference>
<dbReference type="InterPro" id="IPR025110">
    <property type="entry name" value="AMP-bd_C"/>
</dbReference>
<comment type="cofactor">
    <cofactor evidence="1">
        <name>pantetheine 4'-phosphate</name>
        <dbReference type="ChEBI" id="CHEBI:47942"/>
    </cofactor>
</comment>
<evidence type="ECO:0000256" key="2">
    <source>
        <dbReference type="ARBA" id="ARBA00022450"/>
    </source>
</evidence>
<dbReference type="Gene3D" id="3.40.50.980">
    <property type="match status" value="8"/>
</dbReference>
<protein>
    <submittedName>
        <fullName evidence="8">Amino acid adenylation domain-containing protein</fullName>
    </submittedName>
</protein>
<evidence type="ECO:0000313" key="9">
    <source>
        <dbReference type="Proteomes" id="UP001611494"/>
    </source>
</evidence>
<dbReference type="NCBIfam" id="TIGR01720">
    <property type="entry name" value="NRPS-para261"/>
    <property type="match status" value="2"/>
</dbReference>
<dbReference type="Gene3D" id="3.40.50.1820">
    <property type="entry name" value="alpha/beta hydrolase"/>
    <property type="match status" value="1"/>
</dbReference>
<dbReference type="Gene3D" id="1.10.1200.10">
    <property type="entry name" value="ACP-like"/>
    <property type="match status" value="3"/>
</dbReference>
<evidence type="ECO:0000256" key="4">
    <source>
        <dbReference type="ARBA" id="ARBA00022737"/>
    </source>
</evidence>
<dbReference type="InterPro" id="IPR001242">
    <property type="entry name" value="Condensation_dom"/>
</dbReference>
<dbReference type="SUPFAM" id="SSF53474">
    <property type="entry name" value="alpha/beta-Hydrolases"/>
    <property type="match status" value="1"/>
</dbReference>
<feature type="region of interest" description="Disordered" evidence="6">
    <location>
        <begin position="1903"/>
        <end position="1924"/>
    </location>
</feature>
<feature type="domain" description="Carrier" evidence="7">
    <location>
        <begin position="2288"/>
        <end position="2362"/>
    </location>
</feature>
<dbReference type="PANTHER" id="PTHR45527:SF1">
    <property type="entry name" value="FATTY ACID SYNTHASE"/>
    <property type="match status" value="1"/>
</dbReference>
<dbReference type="InterPro" id="IPR010071">
    <property type="entry name" value="AA_adenyl_dom"/>
</dbReference>
<dbReference type="InterPro" id="IPR045851">
    <property type="entry name" value="AMP-bd_C_sf"/>
</dbReference>
<evidence type="ECO:0000256" key="3">
    <source>
        <dbReference type="ARBA" id="ARBA00022553"/>
    </source>
</evidence>
<dbReference type="InterPro" id="IPR029058">
    <property type="entry name" value="AB_hydrolase_fold"/>
</dbReference>
<dbReference type="Gene3D" id="3.30.559.10">
    <property type="entry name" value="Chloramphenicol acetyltransferase-like domain"/>
    <property type="match status" value="6"/>
</dbReference>
<dbReference type="PROSITE" id="PS00455">
    <property type="entry name" value="AMP_BINDING"/>
    <property type="match status" value="4"/>
</dbReference>
<dbReference type="RefSeq" id="WP_397061390.1">
    <property type="nucleotide sequence ID" value="NZ_JBIRYL010000001.1"/>
</dbReference>
<dbReference type="Pfam" id="PF00550">
    <property type="entry name" value="PP-binding"/>
    <property type="match status" value="4"/>
</dbReference>
<dbReference type="SUPFAM" id="SSF56801">
    <property type="entry name" value="Acetyl-CoA synthetase-like"/>
    <property type="match status" value="4"/>
</dbReference>
<dbReference type="InterPro" id="IPR020806">
    <property type="entry name" value="PKS_PP-bd"/>
</dbReference>
<dbReference type="InterPro" id="IPR010060">
    <property type="entry name" value="NRPS_synth"/>
</dbReference>
<feature type="region of interest" description="Disordered" evidence="6">
    <location>
        <begin position="5717"/>
        <end position="5737"/>
    </location>
</feature>
<keyword evidence="5" id="KW-0045">Antibiotic biosynthesis</keyword>
<dbReference type="NCBIfam" id="NF003417">
    <property type="entry name" value="PRK04813.1"/>
    <property type="match status" value="4"/>
</dbReference>
<dbReference type="PROSITE" id="PS50075">
    <property type="entry name" value="CARRIER"/>
    <property type="match status" value="4"/>
</dbReference>
<accession>A0ABW7VU18</accession>
<keyword evidence="2" id="KW-0596">Phosphopantetheine</keyword>
<evidence type="ECO:0000259" key="7">
    <source>
        <dbReference type="PROSITE" id="PS50075"/>
    </source>
</evidence>
<dbReference type="InterPro" id="IPR000873">
    <property type="entry name" value="AMP-dep_synth/lig_dom"/>
</dbReference>
<dbReference type="Pfam" id="PF00975">
    <property type="entry name" value="Thioesterase"/>
    <property type="match status" value="1"/>
</dbReference>
<proteinExistence type="predicted"/>
<keyword evidence="4" id="KW-0677">Repeat</keyword>
<name>A0ABW7VU18_9NOCA</name>
<dbReference type="PROSITE" id="PS00012">
    <property type="entry name" value="PHOSPHOPANTETHEINE"/>
    <property type="match status" value="4"/>
</dbReference>
<dbReference type="Pfam" id="PF00668">
    <property type="entry name" value="Condensation"/>
    <property type="match status" value="7"/>
</dbReference>
<dbReference type="SUPFAM" id="SSF52777">
    <property type="entry name" value="CoA-dependent acyltransferases"/>
    <property type="match status" value="13"/>
</dbReference>
<evidence type="ECO:0000256" key="1">
    <source>
        <dbReference type="ARBA" id="ARBA00001957"/>
    </source>
</evidence>
<dbReference type="Pfam" id="PF13193">
    <property type="entry name" value="AMP-binding_C"/>
    <property type="match status" value="3"/>
</dbReference>
<gene>
    <name evidence="8" type="ORF">ACH49Z_09600</name>
</gene>